<evidence type="ECO:0000256" key="5">
    <source>
        <dbReference type="PROSITE-ProRule" id="PRU00283"/>
    </source>
</evidence>
<keyword evidence="2 5" id="KW-0067">ATP-binding</keyword>
<dbReference type="SUPFAM" id="SSF52540">
    <property type="entry name" value="P-loop containing nucleoside triphosphate hydrolases"/>
    <property type="match status" value="1"/>
</dbReference>
<dbReference type="PANTHER" id="PTHR47117">
    <property type="entry name" value="STAR-RELATED LIPID TRANSFER PROTEIN 9"/>
    <property type="match status" value="1"/>
</dbReference>
<feature type="domain" description="Kinesin motor" evidence="8">
    <location>
        <begin position="1"/>
        <end position="328"/>
    </location>
</feature>
<evidence type="ECO:0000259" key="7">
    <source>
        <dbReference type="PROSITE" id="PS50004"/>
    </source>
</evidence>
<keyword evidence="9" id="KW-1185">Reference proteome</keyword>
<accession>A0ABM0M581</accession>
<dbReference type="SMART" id="SM00240">
    <property type="entry name" value="FHA"/>
    <property type="match status" value="1"/>
</dbReference>
<dbReference type="InterPro" id="IPR036961">
    <property type="entry name" value="Kinesin_motor_dom_sf"/>
</dbReference>
<dbReference type="Pfam" id="PF00225">
    <property type="entry name" value="Kinesin"/>
    <property type="match status" value="1"/>
</dbReference>
<dbReference type="InterPro" id="IPR027417">
    <property type="entry name" value="P-loop_NTPase"/>
</dbReference>
<dbReference type="SMART" id="SM00129">
    <property type="entry name" value="KISc"/>
    <property type="match status" value="1"/>
</dbReference>
<evidence type="ECO:0000256" key="4">
    <source>
        <dbReference type="ARBA" id="ARBA00023175"/>
    </source>
</evidence>
<dbReference type="Pfam" id="PF00498">
    <property type="entry name" value="FHA"/>
    <property type="match status" value="1"/>
</dbReference>
<keyword evidence="3" id="KW-0175">Coiled coil</keyword>
<dbReference type="InterPro" id="IPR008984">
    <property type="entry name" value="SMAD_FHA_dom_sf"/>
</dbReference>
<dbReference type="Pfam" id="PF00168">
    <property type="entry name" value="C2"/>
    <property type="match status" value="1"/>
</dbReference>
<reference evidence="10" key="1">
    <citation type="submission" date="2025-08" db="UniProtKB">
        <authorList>
            <consortium name="RefSeq"/>
        </authorList>
    </citation>
    <scope>IDENTIFICATION</scope>
    <source>
        <tissue evidence="10">Testes</tissue>
    </source>
</reference>
<evidence type="ECO:0000313" key="9">
    <source>
        <dbReference type="Proteomes" id="UP000694865"/>
    </source>
</evidence>
<feature type="binding site" evidence="5">
    <location>
        <begin position="78"/>
        <end position="85"/>
    </location>
    <ligand>
        <name>ATP</name>
        <dbReference type="ChEBI" id="CHEBI:30616"/>
    </ligand>
</feature>
<dbReference type="Gene3D" id="2.60.40.150">
    <property type="entry name" value="C2 domain"/>
    <property type="match status" value="1"/>
</dbReference>
<dbReference type="GeneID" id="100366906"/>
<keyword evidence="4 5" id="KW-0505">Motor protein</keyword>
<sequence>MNGSTTTIKDPSAPNEEPKKFSFDFSYWSHDNYKEKPDGYLEPTNKKYADQKTVFNDLGRGILDNAWGGYNCSLFAYGQTGSGKSYSIVGYGPNKGIVPMFCEEMFVGIEKKQSEGTKTEFEVTFSMLEIYNEQVRDLLNPSSNKKGGLKVRQHPKKGFYVESLQTVPVNSYKDIENRMDEGTRNRTVAATQMNATSSRAHTIVGIVFTQKFKNDAGAETAKSAVVNLVDLAGSERAESTGATGDRLKEGAAINQSLSTLGNCIAALADKSQGKNVRVPFRDSVLTKLLKNALGGNSKTIMIAALSPADINYEETLSTLRYADRAKQIKTAAVVNEDPTEKLIRELQEENEKLKKLMSGGGKISMSDLGGDDEDQKNMSAAEKEALRKELEDEMKAQMEENQREVELMKQSWQEKLREAQAAAAQNDQEVATKKDEVKTTPHLYNLNVDSQLSGMIVHLLKGTAFKVGNTKADPKPDIVLSGLSIQKEHALITSQGDNFFIERAASDAKLLVNGEPVTAKEELEHHDRVMFGTSHLYVFMHPKQQKANPNKYPKVVTYEMAQEEIAQNSGFDMSTDKKSDEDLLLQEDLVDMLPAVEEANAISEELDRKVKFEIVVISAKARGLTSGRTEVCVKMRNLDNGLEYIWPRDKFFRRKYMMQEMYQNYQEGEEWQLPDEKDPFTEPPDTEVHIGSVNVYLQSIAYLIDLRETLEITDYKGKEMGILEVEAIPCNNKGKELTEADDVFVEDPSELVGQPINFVMKIQAARGLLNKYTDIYCKYTMYLDTEPQRTQVVSGTSNPEFKYKKNFSYNPATSQLIEYLKDGVLMIQVWGKQKAGDKKGKKMNTKEMMMAQALSKGKDIAGNAGEKTVDANKTFFVFQIATLKKRQERLQGKIGQFKKMVEVAEKHNKARIQTEVVKVVLNAQHPKIAEAAMKKIPKDSEAGELSDAPPKSAACTIM</sequence>
<gene>
    <name evidence="10" type="primary">LOC100366906</name>
</gene>
<keyword evidence="1 5" id="KW-0547">Nucleotide-binding</keyword>
<dbReference type="PROSITE" id="PS50004">
    <property type="entry name" value="C2"/>
    <property type="match status" value="1"/>
</dbReference>
<dbReference type="SUPFAM" id="SSF49879">
    <property type="entry name" value="SMAD/FHA domain"/>
    <property type="match status" value="1"/>
</dbReference>
<evidence type="ECO:0000256" key="3">
    <source>
        <dbReference type="ARBA" id="ARBA00023054"/>
    </source>
</evidence>
<dbReference type="Proteomes" id="UP000694865">
    <property type="component" value="Unplaced"/>
</dbReference>
<dbReference type="PROSITE" id="PS50067">
    <property type="entry name" value="KINESIN_MOTOR_2"/>
    <property type="match status" value="1"/>
</dbReference>
<evidence type="ECO:0000256" key="1">
    <source>
        <dbReference type="ARBA" id="ARBA00022741"/>
    </source>
</evidence>
<organism evidence="9 10">
    <name type="scientific">Saccoglossus kowalevskii</name>
    <name type="common">Acorn worm</name>
    <dbReference type="NCBI Taxonomy" id="10224"/>
    <lineage>
        <taxon>Eukaryota</taxon>
        <taxon>Metazoa</taxon>
        <taxon>Hemichordata</taxon>
        <taxon>Enteropneusta</taxon>
        <taxon>Harrimaniidae</taxon>
        <taxon>Saccoglossus</taxon>
    </lineage>
</organism>
<name>A0ABM0M581_SACKO</name>
<dbReference type="InterPro" id="IPR035892">
    <property type="entry name" value="C2_domain_sf"/>
</dbReference>
<dbReference type="RefSeq" id="XP_006815172.1">
    <property type="nucleotide sequence ID" value="XM_006815109.1"/>
</dbReference>
<evidence type="ECO:0000256" key="2">
    <source>
        <dbReference type="ARBA" id="ARBA00022840"/>
    </source>
</evidence>
<dbReference type="InterPro" id="IPR000008">
    <property type="entry name" value="C2_dom"/>
</dbReference>
<evidence type="ECO:0000259" key="8">
    <source>
        <dbReference type="PROSITE" id="PS50067"/>
    </source>
</evidence>
<feature type="region of interest" description="Disordered" evidence="6">
    <location>
        <begin position="938"/>
        <end position="958"/>
    </location>
</feature>
<dbReference type="InterPro" id="IPR022140">
    <property type="entry name" value="Kinesin-like_KIF1-typ"/>
</dbReference>
<dbReference type="Gene3D" id="2.60.200.20">
    <property type="match status" value="1"/>
</dbReference>
<evidence type="ECO:0000256" key="6">
    <source>
        <dbReference type="SAM" id="MobiDB-lite"/>
    </source>
</evidence>
<dbReference type="SUPFAM" id="SSF49562">
    <property type="entry name" value="C2 domain (Calcium/lipid-binding domain, CaLB)"/>
    <property type="match status" value="1"/>
</dbReference>
<dbReference type="Gene3D" id="3.40.850.10">
    <property type="entry name" value="Kinesin motor domain"/>
    <property type="match status" value="1"/>
</dbReference>
<feature type="region of interest" description="Disordered" evidence="6">
    <location>
        <begin position="357"/>
        <end position="381"/>
    </location>
</feature>
<evidence type="ECO:0000313" key="10">
    <source>
        <dbReference type="RefSeq" id="XP_006815172.1"/>
    </source>
</evidence>
<dbReference type="InterPro" id="IPR001752">
    <property type="entry name" value="Kinesin_motor_dom"/>
</dbReference>
<protein>
    <submittedName>
        <fullName evidence="10">Kinesin-like protein KIF28P-like</fullName>
    </submittedName>
</protein>
<comment type="similarity">
    <text evidence="5">Belongs to the TRAFAC class myosin-kinesin ATPase superfamily. Kinesin family.</text>
</comment>
<proteinExistence type="inferred from homology"/>
<dbReference type="Pfam" id="PF12423">
    <property type="entry name" value="KIF1B"/>
    <property type="match status" value="1"/>
</dbReference>
<dbReference type="CDD" id="cd22709">
    <property type="entry name" value="FHA_KIF28P"/>
    <property type="match status" value="1"/>
</dbReference>
<dbReference type="InterPro" id="IPR000253">
    <property type="entry name" value="FHA_dom"/>
</dbReference>
<feature type="domain" description="C2" evidence="7">
    <location>
        <begin position="738"/>
        <end position="864"/>
    </location>
</feature>
<dbReference type="PRINTS" id="PR00380">
    <property type="entry name" value="KINESINHEAVY"/>
</dbReference>